<feature type="chain" id="PRO_5006399030" evidence="1">
    <location>
        <begin position="20"/>
        <end position="326"/>
    </location>
</feature>
<dbReference type="Proteomes" id="UP000051530">
    <property type="component" value="Unassembled WGS sequence"/>
</dbReference>
<dbReference type="VEuPathDB" id="MicrosporidiaDB:M153_2400004485"/>
<gene>
    <name evidence="2" type="ORF">M153_2400004485</name>
</gene>
<dbReference type="EMBL" id="LGUB01000067">
    <property type="protein sequence ID" value="KRH94490.1"/>
    <property type="molecule type" value="Genomic_DNA"/>
</dbReference>
<protein>
    <submittedName>
        <fullName evidence="2">Uncharacterized protein</fullName>
    </submittedName>
</protein>
<name>A0A0R0LZ82_9MICR</name>
<evidence type="ECO:0000313" key="2">
    <source>
        <dbReference type="EMBL" id="KRH94490.1"/>
    </source>
</evidence>
<dbReference type="AlphaFoldDB" id="A0A0R0LZ82"/>
<keyword evidence="3" id="KW-1185">Reference proteome</keyword>
<comment type="caution">
    <text evidence="2">The sequence shown here is derived from an EMBL/GenBank/DDBJ whole genome shotgun (WGS) entry which is preliminary data.</text>
</comment>
<feature type="signal peptide" evidence="1">
    <location>
        <begin position="1"/>
        <end position="19"/>
    </location>
</feature>
<accession>A0A0R0LZ82</accession>
<reference evidence="2 3" key="1">
    <citation type="submission" date="2015-07" db="EMBL/GenBank/DDBJ databases">
        <title>The genome of Pseudoloma neurophilia, a relevant intracellular parasite of the zebrafish.</title>
        <authorList>
            <person name="Ndikumana S."/>
            <person name="Pelin A."/>
            <person name="Sanders J."/>
            <person name="Corradi N."/>
        </authorList>
    </citation>
    <scope>NUCLEOTIDE SEQUENCE [LARGE SCALE GENOMIC DNA]</scope>
    <source>
        <strain evidence="2 3">MK1</strain>
    </source>
</reference>
<proteinExistence type="predicted"/>
<sequence length="326" mass="38829">MKMLGTLFYLPWTILLIKTHPFLKIFSKKIKNNPPVSNSNKKASVNRCISDSKNQFETGLTILSDPSNPLFKDDKRKNYTLSLFSVLFRLFNDDFFDSLKGKKDELANNLLKLREKVLKGHKDQESVNEITNDMVEFLEKKYRQNSQITIIYGVCSFLKYFLKYIVESNLDQDNKYFGMELKDKTVVIKPEKTKDNIILPMFHYDNLEIIRDHMSFVGKYKWGFSKKPKLIFFHWPRTQILKEKRNKHLRIQHEDKTDENKTHKNKTDKRKSVYNLKGIVFTNENLDYNSYFIIKKQFYDQKTGNKKNVTTAEIFFPYLLIYELSE</sequence>
<keyword evidence="1" id="KW-0732">Signal</keyword>
<evidence type="ECO:0000256" key="1">
    <source>
        <dbReference type="SAM" id="SignalP"/>
    </source>
</evidence>
<evidence type="ECO:0000313" key="3">
    <source>
        <dbReference type="Proteomes" id="UP000051530"/>
    </source>
</evidence>
<organism evidence="2 3">
    <name type="scientific">Pseudoloma neurophilia</name>
    <dbReference type="NCBI Taxonomy" id="146866"/>
    <lineage>
        <taxon>Eukaryota</taxon>
        <taxon>Fungi</taxon>
        <taxon>Fungi incertae sedis</taxon>
        <taxon>Microsporidia</taxon>
        <taxon>Pseudoloma</taxon>
    </lineage>
</organism>